<accession>A0A8X8XY99</accession>
<dbReference type="Proteomes" id="UP000298416">
    <property type="component" value="Unassembled WGS sequence"/>
</dbReference>
<dbReference type="InterPro" id="IPR036404">
    <property type="entry name" value="Jacalin-like_lectin_dom_sf"/>
</dbReference>
<comment type="caution">
    <text evidence="4">The sequence shown here is derived from an EMBL/GenBank/DDBJ whole genome shotgun (WGS) entry which is preliminary data.</text>
</comment>
<dbReference type="EMBL" id="PNBA02000006">
    <property type="protein sequence ID" value="KAG6419686.1"/>
    <property type="molecule type" value="Genomic_DNA"/>
</dbReference>
<dbReference type="PANTHER" id="PTHR47293">
    <property type="entry name" value="JACALIN-RELATED LECTIN 3"/>
    <property type="match status" value="1"/>
</dbReference>
<comment type="similarity">
    <text evidence="1">Belongs to the jacalin lectin family.</text>
</comment>
<evidence type="ECO:0000256" key="1">
    <source>
        <dbReference type="ARBA" id="ARBA00006568"/>
    </source>
</evidence>
<feature type="domain" description="Jacalin-type lectin" evidence="3">
    <location>
        <begin position="1"/>
        <end position="160"/>
    </location>
</feature>
<dbReference type="Gene3D" id="2.100.10.30">
    <property type="entry name" value="Jacalin-like lectin domain"/>
    <property type="match status" value="1"/>
</dbReference>
<reference evidence="4" key="2">
    <citation type="submission" date="2020-08" db="EMBL/GenBank/DDBJ databases">
        <title>Plant Genome Project.</title>
        <authorList>
            <person name="Zhang R.-G."/>
        </authorList>
    </citation>
    <scope>NUCLEOTIDE SEQUENCE</scope>
    <source>
        <strain evidence="4">Huo1</strain>
        <tissue evidence="4">Leaf</tissue>
    </source>
</reference>
<evidence type="ECO:0000313" key="5">
    <source>
        <dbReference type="Proteomes" id="UP000298416"/>
    </source>
</evidence>
<dbReference type="InterPro" id="IPR001229">
    <property type="entry name" value="Jacalin-like_lectin_dom"/>
</dbReference>
<gene>
    <name evidence="4" type="ORF">SASPL_116195</name>
</gene>
<evidence type="ECO:0000259" key="3">
    <source>
        <dbReference type="PROSITE" id="PS51752"/>
    </source>
</evidence>
<dbReference type="SMART" id="SM00915">
    <property type="entry name" value="Jacalin"/>
    <property type="match status" value="1"/>
</dbReference>
<reference evidence="4" key="1">
    <citation type="submission" date="2018-01" db="EMBL/GenBank/DDBJ databases">
        <authorList>
            <person name="Mao J.F."/>
        </authorList>
    </citation>
    <scope>NUCLEOTIDE SEQUENCE</scope>
    <source>
        <strain evidence="4">Huo1</strain>
        <tissue evidence="4">Leaf</tissue>
    </source>
</reference>
<dbReference type="GO" id="GO:0030246">
    <property type="term" value="F:carbohydrate binding"/>
    <property type="evidence" value="ECO:0007669"/>
    <property type="project" value="UniProtKB-KW"/>
</dbReference>
<proteinExistence type="inferred from homology"/>
<dbReference type="InterPro" id="IPR033734">
    <property type="entry name" value="Jacalin-like_lectin_dom_plant"/>
</dbReference>
<evidence type="ECO:0000256" key="2">
    <source>
        <dbReference type="ARBA" id="ARBA00022734"/>
    </source>
</evidence>
<dbReference type="AlphaFoldDB" id="A0A8X8XY99"/>
<dbReference type="PANTHER" id="PTHR47293:SF74">
    <property type="entry name" value="JACALIN-TYPE LECTIN DOMAIN-CONTAINING PROTEIN"/>
    <property type="match status" value="1"/>
</dbReference>
<evidence type="ECO:0000313" key="4">
    <source>
        <dbReference type="EMBL" id="KAG6419686.1"/>
    </source>
</evidence>
<organism evidence="4">
    <name type="scientific">Salvia splendens</name>
    <name type="common">Scarlet sage</name>
    <dbReference type="NCBI Taxonomy" id="180675"/>
    <lineage>
        <taxon>Eukaryota</taxon>
        <taxon>Viridiplantae</taxon>
        <taxon>Streptophyta</taxon>
        <taxon>Embryophyta</taxon>
        <taxon>Tracheophyta</taxon>
        <taxon>Spermatophyta</taxon>
        <taxon>Magnoliopsida</taxon>
        <taxon>eudicotyledons</taxon>
        <taxon>Gunneridae</taxon>
        <taxon>Pentapetalae</taxon>
        <taxon>asterids</taxon>
        <taxon>lamiids</taxon>
        <taxon>Lamiales</taxon>
        <taxon>Lamiaceae</taxon>
        <taxon>Nepetoideae</taxon>
        <taxon>Mentheae</taxon>
        <taxon>Salviinae</taxon>
        <taxon>Salvia</taxon>
        <taxon>Salvia subgen. Calosphace</taxon>
        <taxon>core Calosphace</taxon>
    </lineage>
</organism>
<dbReference type="CDD" id="cd09612">
    <property type="entry name" value="Jacalin"/>
    <property type="match status" value="1"/>
</dbReference>
<name>A0A8X8XY99_SALSN</name>
<keyword evidence="5" id="KW-1185">Reference proteome</keyword>
<keyword evidence="2" id="KW-0430">Lectin</keyword>
<dbReference type="Pfam" id="PF01419">
    <property type="entry name" value="Jacalin"/>
    <property type="match status" value="1"/>
</dbReference>
<protein>
    <recommendedName>
        <fullName evidence="3">Jacalin-type lectin domain-containing protein</fullName>
    </recommendedName>
</protein>
<dbReference type="SUPFAM" id="SSF51101">
    <property type="entry name" value="Mannose-binding lectins"/>
    <property type="match status" value="1"/>
</dbReference>
<sequence>MVHGSLGADYDLIVAVRQKDTSSNHHDYANFESSNTKIHKHINLSRNVCVVAIRVCYERNGEIVWGSKNGGTGACKTDKVVFDYPSEILTHLTGYMGPTMIMGPSVVKSLTFHTTKGKYGPYGEEEGEFFSTKLKEGSIIVGFHGRRGLFLDAIGVHVLEGKVANSSPAVNAKTSASGKVANVSPTANDKHSASKATNQAALVAKKAADGSEWPFKFDKRGQTDEVVHPAPYGPGPLGGEGGKPCEARLSKRGQSENELHVYLHSHFIVMEPPSRLLRRSAVLTILHIAVVVGWALLHTPKLERSISGNSFRIQIGDKSTVYYWTNLRGGA</sequence>
<dbReference type="PROSITE" id="PS51752">
    <property type="entry name" value="JACALIN_LECTIN"/>
    <property type="match status" value="1"/>
</dbReference>